<keyword evidence="13 14" id="KW-0998">Cell outer membrane</keyword>
<keyword evidence="7 16" id="KW-0732">Signal</keyword>
<dbReference type="CDD" id="cd01347">
    <property type="entry name" value="ligand_gated_channel"/>
    <property type="match status" value="1"/>
</dbReference>
<evidence type="ECO:0000256" key="13">
    <source>
        <dbReference type="ARBA" id="ARBA00023237"/>
    </source>
</evidence>
<keyword evidence="9" id="KW-0406">Ion transport</keyword>
<feature type="domain" description="TonB-dependent receptor-like beta-barrel" evidence="17">
    <location>
        <begin position="246"/>
        <end position="670"/>
    </location>
</feature>
<evidence type="ECO:0000256" key="11">
    <source>
        <dbReference type="ARBA" id="ARBA00023136"/>
    </source>
</evidence>
<dbReference type="GO" id="GO:0009279">
    <property type="term" value="C:cell outer membrane"/>
    <property type="evidence" value="ECO:0007669"/>
    <property type="project" value="UniProtKB-SubCell"/>
</dbReference>
<evidence type="ECO:0000313" key="20">
    <source>
        <dbReference type="Proteomes" id="UP000000422"/>
    </source>
</evidence>
<dbReference type="PANTHER" id="PTHR32552:SF68">
    <property type="entry name" value="FERRICHROME OUTER MEMBRANE TRANSPORTER_PHAGE RECEPTOR"/>
    <property type="match status" value="1"/>
</dbReference>
<dbReference type="InterPro" id="IPR010105">
    <property type="entry name" value="TonB_sidphr_rcpt"/>
</dbReference>
<keyword evidence="20" id="KW-1185">Reference proteome</keyword>
<keyword evidence="5" id="KW-0410">Iron transport</keyword>
<dbReference type="InterPro" id="IPR036942">
    <property type="entry name" value="Beta-barrel_TonB_sf"/>
</dbReference>
<name>Q7MAF6_WOLSU</name>
<evidence type="ECO:0000256" key="1">
    <source>
        <dbReference type="ARBA" id="ARBA00004571"/>
    </source>
</evidence>
<comment type="similarity">
    <text evidence="2 14 15">Belongs to the TonB-dependent receptor family.</text>
</comment>
<keyword evidence="8" id="KW-0408">Iron</keyword>
<organism evidence="20">
    <name type="scientific">Wolinella succinogenes (strain ATCC 29543 / DSM 1740 / CCUG 13145 / JCM 31913 / LMG 7466 / NCTC 11488 / FDC 602W)</name>
    <name type="common">Vibrio succinogenes</name>
    <dbReference type="NCBI Taxonomy" id="273121"/>
    <lineage>
        <taxon>Bacteria</taxon>
        <taxon>Pseudomonadati</taxon>
        <taxon>Campylobacterota</taxon>
        <taxon>Epsilonproteobacteria</taxon>
        <taxon>Campylobacterales</taxon>
        <taxon>Helicobacteraceae</taxon>
        <taxon>Wolinella</taxon>
    </lineage>
</organism>
<keyword evidence="4 14" id="KW-1134">Transmembrane beta strand</keyword>
<sequence>MITSPKLLWRMSMEKGKWFSKLSPSLCALLLAGGVSALAQEEADKLNNVLISEEIPTNYASKEKSAIMRSNIKPDESAKSVQIFNETYMQDTQAQTINDVIKMSSNTTYLGDNNGRESLFAIRGFSGVPILRDGLSLTNAAPFPEVFNLESIEVLKGPDSLQYGQSSPGGIVNLVVKKPLYETYAQIELETTSNTSYSPKVDLGGALNDSKTLRYRLVALARHDEGFRDSHVNSDRVFIAPTLAYDISDDHTFTLVSEYLDERTPSSFESYVNSKGELVADIKTIMSHPDEKFDKTQKIIGFDLDSRFGTWKSNLKYRYVDYLRDNYNVHIPYAYVEATNQVRRFFATQKYDFTEHALQYTLNKELEIFNLKNKITMGADFGRASTTFTGWMDMGTIYALNLSNLKYEALTDLSDHPSAVTYGNTGEKITTTKKGIFAQDNLYLSENLILSTGVRYSTVKSDTSDKSSAWTPQIGLVYKLTPETSLYANYSESFTPQSATDINGKILDPEEGEGVELGIKQKLFGDRLALTAAVFKIEKVNVAMPDPINPLKSVASGKQESKGFEFDVSGDITSDWSMAASYGYTSTEDKATNQGKELSGIPKHTANLFTTHYLTAFGLPHFYVGGGVRYLGERYANSTNTIKLDSSLIYSAMVGYRKGNWRGALSVQNITDEVYVESASNSRVSVGTPRTVVATLGYLF</sequence>
<evidence type="ECO:0000256" key="9">
    <source>
        <dbReference type="ARBA" id="ARBA00023065"/>
    </source>
</evidence>
<proteinExistence type="inferred from homology"/>
<evidence type="ECO:0000256" key="4">
    <source>
        <dbReference type="ARBA" id="ARBA00022452"/>
    </source>
</evidence>
<evidence type="ECO:0000256" key="8">
    <source>
        <dbReference type="ARBA" id="ARBA00023004"/>
    </source>
</evidence>
<protein>
    <submittedName>
        <fullName evidence="19">FERRICHROME-IRON RECEPTOR</fullName>
    </submittedName>
</protein>
<dbReference type="Gene3D" id="2.40.170.20">
    <property type="entry name" value="TonB-dependent receptor, beta-barrel domain"/>
    <property type="match status" value="1"/>
</dbReference>
<dbReference type="InterPro" id="IPR000531">
    <property type="entry name" value="Beta-barrel_TonB"/>
</dbReference>
<dbReference type="GO" id="GO:0015344">
    <property type="term" value="F:siderophore uptake transmembrane transporter activity"/>
    <property type="evidence" value="ECO:0007669"/>
    <property type="project" value="TreeGrafter"/>
</dbReference>
<keyword evidence="11 14" id="KW-0472">Membrane</keyword>
<dbReference type="PANTHER" id="PTHR32552">
    <property type="entry name" value="FERRICHROME IRON RECEPTOR-RELATED"/>
    <property type="match status" value="1"/>
</dbReference>
<dbReference type="HOGENOM" id="CLU_008287_9_4_7"/>
<dbReference type="EMBL" id="BX571657">
    <property type="protein sequence ID" value="CAE09440.1"/>
    <property type="molecule type" value="Genomic_DNA"/>
</dbReference>
<evidence type="ECO:0000256" key="7">
    <source>
        <dbReference type="ARBA" id="ARBA00022729"/>
    </source>
</evidence>
<evidence type="ECO:0000259" key="18">
    <source>
        <dbReference type="Pfam" id="PF07715"/>
    </source>
</evidence>
<accession>Q7MAF6</accession>
<evidence type="ECO:0000259" key="17">
    <source>
        <dbReference type="Pfam" id="PF00593"/>
    </source>
</evidence>
<evidence type="ECO:0000256" key="10">
    <source>
        <dbReference type="ARBA" id="ARBA00023077"/>
    </source>
</evidence>
<gene>
    <name evidence="19" type="primary">fecA</name>
    <name evidence="19" type="ordered locus">WS0289</name>
</gene>
<feature type="domain" description="TonB-dependent receptor plug" evidence="18">
    <location>
        <begin position="75"/>
        <end position="171"/>
    </location>
</feature>
<dbReference type="AlphaFoldDB" id="Q7MAF6"/>
<evidence type="ECO:0000256" key="14">
    <source>
        <dbReference type="PROSITE-ProRule" id="PRU01360"/>
    </source>
</evidence>
<evidence type="ECO:0000313" key="19">
    <source>
        <dbReference type="EMBL" id="CAE09440.1"/>
    </source>
</evidence>
<dbReference type="InterPro" id="IPR039426">
    <property type="entry name" value="TonB-dep_rcpt-like"/>
</dbReference>
<dbReference type="InterPro" id="IPR037066">
    <property type="entry name" value="Plug_dom_sf"/>
</dbReference>
<dbReference type="STRING" id="273121.WS0289"/>
<feature type="signal peptide" evidence="16">
    <location>
        <begin position="1"/>
        <end position="39"/>
    </location>
</feature>
<evidence type="ECO:0000256" key="16">
    <source>
        <dbReference type="SAM" id="SignalP"/>
    </source>
</evidence>
<reference evidence="19 20" key="1">
    <citation type="journal article" date="2003" name="Proc. Natl. Acad. Sci. U.S.A.">
        <title>Complete genome sequence and analysis of Wolinella succinogenes.</title>
        <authorList>
            <person name="Baar C."/>
            <person name="Eppinger M."/>
            <person name="Raddatz G."/>
            <person name="Simon JM."/>
            <person name="Lanz C."/>
            <person name="Klimmek O."/>
            <person name="Nandakumar R."/>
            <person name="Gross R."/>
            <person name="Rosinus A."/>
            <person name="Keller H."/>
            <person name="Jagtap P."/>
            <person name="Linke B."/>
            <person name="Meyer F."/>
            <person name="Lederer H."/>
            <person name="Schuster S.C."/>
        </authorList>
    </citation>
    <scope>NUCLEOTIDE SEQUENCE [LARGE SCALE GENOMIC DNA]</scope>
    <source>
        <strain evidence="20">ATCC 29543 / DSM 1740 / CCUG 13145 / JCM 31913 / LMG 7466 / NCTC 11488 / FDC 602W</strain>
    </source>
</reference>
<dbReference type="Gene3D" id="2.170.130.10">
    <property type="entry name" value="TonB-dependent receptor, plug domain"/>
    <property type="match status" value="1"/>
</dbReference>
<dbReference type="SUPFAM" id="SSF56935">
    <property type="entry name" value="Porins"/>
    <property type="match status" value="1"/>
</dbReference>
<evidence type="ECO:0000256" key="3">
    <source>
        <dbReference type="ARBA" id="ARBA00022448"/>
    </source>
</evidence>
<evidence type="ECO:0000256" key="15">
    <source>
        <dbReference type="RuleBase" id="RU003357"/>
    </source>
</evidence>
<dbReference type="Proteomes" id="UP000000422">
    <property type="component" value="Chromosome"/>
</dbReference>
<keyword evidence="10 15" id="KW-0798">TonB box</keyword>
<keyword evidence="3 14" id="KW-0813">Transport</keyword>
<comment type="subcellular location">
    <subcellularLocation>
        <location evidence="1 14">Cell outer membrane</location>
        <topology evidence="1 14">Multi-pass membrane protein</topology>
    </subcellularLocation>
</comment>
<dbReference type="Pfam" id="PF00593">
    <property type="entry name" value="TonB_dep_Rec_b-barrel"/>
    <property type="match status" value="1"/>
</dbReference>
<dbReference type="Pfam" id="PF07715">
    <property type="entry name" value="Plug"/>
    <property type="match status" value="1"/>
</dbReference>
<keyword evidence="12 19" id="KW-0675">Receptor</keyword>
<feature type="chain" id="PRO_5004287940" evidence="16">
    <location>
        <begin position="40"/>
        <end position="700"/>
    </location>
</feature>
<evidence type="ECO:0000256" key="6">
    <source>
        <dbReference type="ARBA" id="ARBA00022692"/>
    </source>
</evidence>
<dbReference type="InterPro" id="IPR012910">
    <property type="entry name" value="Plug_dom"/>
</dbReference>
<evidence type="ECO:0000256" key="12">
    <source>
        <dbReference type="ARBA" id="ARBA00023170"/>
    </source>
</evidence>
<evidence type="ECO:0000256" key="2">
    <source>
        <dbReference type="ARBA" id="ARBA00009810"/>
    </source>
</evidence>
<dbReference type="NCBIfam" id="TIGR01783">
    <property type="entry name" value="TonB-siderophor"/>
    <property type="match status" value="1"/>
</dbReference>
<dbReference type="GO" id="GO:0015891">
    <property type="term" value="P:siderophore transport"/>
    <property type="evidence" value="ECO:0007669"/>
    <property type="project" value="InterPro"/>
</dbReference>
<keyword evidence="6 14" id="KW-0812">Transmembrane</keyword>
<dbReference type="eggNOG" id="COG4773">
    <property type="taxonomic scope" value="Bacteria"/>
</dbReference>
<dbReference type="KEGG" id="wsu:WS0289"/>
<dbReference type="PROSITE" id="PS52016">
    <property type="entry name" value="TONB_DEPENDENT_REC_3"/>
    <property type="match status" value="1"/>
</dbReference>
<dbReference type="GO" id="GO:0038023">
    <property type="term" value="F:signaling receptor activity"/>
    <property type="evidence" value="ECO:0007669"/>
    <property type="project" value="InterPro"/>
</dbReference>
<evidence type="ECO:0000256" key="5">
    <source>
        <dbReference type="ARBA" id="ARBA00022496"/>
    </source>
</evidence>